<dbReference type="PANTHER" id="PTHR42870">
    <property type="entry name" value="ACETYL-COA C-ACETYLTRANSFERASE"/>
    <property type="match status" value="1"/>
</dbReference>
<feature type="domain" description="Thiolase C-terminal" evidence="3">
    <location>
        <begin position="247"/>
        <end position="386"/>
    </location>
</feature>
<sequence length="387" mass="41615">MSNDVYIIGAGETKFGELWDKSLRDLAVEAGLEAIKDANIYSKDLQMLYASNSLAGTINEQSNIAALAADFSGIAENHVPAVRVEASTASGGAAVREAYLAIKSGEYDVVMVGGVEKMTDIYGTEIIDVQSSILDREWESFNGATPAAMAAIAARRYMHDFNVEREAISMVAVNDHANASLNPDAQYRNKITVDQVLNSDPVAEPLNVFDCSPITDGASAIILASEGFVKKNRIDGVRILSSAMAEDYLALHSRKSIYTLESTKIATEEALKKAGIKREDVSFLELNDSYSIYGLLELEDMGFAEKGKAKDLVYDDIKLNGRLPVNPSGGLKAKGNPLGATGVSQFFEAYLQLKGKAGQRQVKDARYALLHNMAGTGATSVVHVVGE</sequence>
<dbReference type="InterPro" id="IPR020616">
    <property type="entry name" value="Thiolase_N"/>
</dbReference>
<dbReference type="EMBL" id="BA000011">
    <property type="protein sequence ID" value="BAB59275.1"/>
    <property type="molecule type" value="Genomic_DNA"/>
</dbReference>
<dbReference type="HOGENOM" id="CLU_035425_4_0_2"/>
<organism evidence="4 5">
    <name type="scientific">Thermoplasma volcanium (strain ATCC 51530 / DSM 4299 / JCM 9571 / NBRC 15438 / GSS1)</name>
    <dbReference type="NCBI Taxonomy" id="273116"/>
    <lineage>
        <taxon>Archaea</taxon>
        <taxon>Methanobacteriati</taxon>
        <taxon>Thermoplasmatota</taxon>
        <taxon>Thermoplasmata</taxon>
        <taxon>Thermoplasmatales</taxon>
        <taxon>Thermoplasmataceae</taxon>
        <taxon>Thermoplasma</taxon>
    </lineage>
</organism>
<dbReference type="InterPro" id="IPR016039">
    <property type="entry name" value="Thiolase-like"/>
</dbReference>
<name>Q97CG8_THEVO</name>
<dbReference type="eggNOG" id="arCOG01278">
    <property type="taxonomic scope" value="Archaea"/>
</dbReference>
<dbReference type="SUPFAM" id="SSF53901">
    <property type="entry name" value="Thiolase-like"/>
    <property type="match status" value="2"/>
</dbReference>
<dbReference type="GO" id="GO:0016747">
    <property type="term" value="F:acyltransferase activity, transferring groups other than amino-acyl groups"/>
    <property type="evidence" value="ECO:0007669"/>
    <property type="project" value="InterPro"/>
</dbReference>
<evidence type="ECO:0000313" key="5">
    <source>
        <dbReference type="Proteomes" id="UP000001017"/>
    </source>
</evidence>
<evidence type="ECO:0000313" key="4">
    <source>
        <dbReference type="EMBL" id="BAB59275.1"/>
    </source>
</evidence>
<accession>Q97CG8</accession>
<feature type="domain" description="Thiolase N-terminal" evidence="2">
    <location>
        <begin position="5"/>
        <end position="226"/>
    </location>
</feature>
<protein>
    <submittedName>
        <fullName evidence="4">Lipid transfer protein</fullName>
    </submittedName>
</protein>
<reference evidence="4 5" key="2">
    <citation type="journal article" date="2000" name="Proc. Natl. Acad. Sci. U.S.A.">
        <title>Archaeal adaptation to higher temperatures revealed by genomic sequence of Thermoplasma volcanium.</title>
        <authorList>
            <person name="Kawashima T."/>
            <person name="Amano N."/>
            <person name="Koike H."/>
            <person name="Makino S."/>
            <person name="Higuchi S."/>
            <person name="Kawashima-Ohya Y."/>
            <person name="Watanabe K."/>
            <person name="Yamazaki M."/>
            <person name="Kanehori K."/>
            <person name="Kawamoto T."/>
            <person name="Nunoshiba T."/>
            <person name="Yamamoto Y."/>
            <person name="Aramaki H."/>
            <person name="Makino K."/>
            <person name="Suzuki M."/>
        </authorList>
    </citation>
    <scope>NUCLEOTIDE SEQUENCE [LARGE SCALE GENOMIC DNA]</scope>
    <source>
        <strain evidence="5">ATCC 51530 / DSM 4299 / JCM 9571 / NBRC 15438 / GSS1</strain>
    </source>
</reference>
<dbReference type="Proteomes" id="UP000001017">
    <property type="component" value="Chromosome"/>
</dbReference>
<dbReference type="AlphaFoldDB" id="Q97CG8"/>
<dbReference type="PIRSF" id="PIRSF000429">
    <property type="entry name" value="Ac-CoA_Ac_transf"/>
    <property type="match status" value="1"/>
</dbReference>
<dbReference type="InterPro" id="IPR002155">
    <property type="entry name" value="Thiolase"/>
</dbReference>
<evidence type="ECO:0000259" key="3">
    <source>
        <dbReference type="Pfam" id="PF22691"/>
    </source>
</evidence>
<dbReference type="GO" id="GO:0008299">
    <property type="term" value="P:isoprenoid biosynthetic process"/>
    <property type="evidence" value="ECO:0007669"/>
    <property type="project" value="UniProtKB-KW"/>
</dbReference>
<reference evidence="4 5" key="1">
    <citation type="journal article" date="1999" name="Proc. Jpn. Acad.">
        <title>Determination of the complete genomic DNA sequence of Thermoplasma volvanium GSS1.</title>
        <authorList>
            <person name="Kawashima T."/>
            <person name="Yamamoto Y."/>
            <person name="Aramaki H."/>
            <person name="Nunoshiba T."/>
            <person name="Kawamoto T."/>
            <person name="Watanabe K."/>
            <person name="Yamazaki M."/>
            <person name="Kanehori K."/>
            <person name="Amano N."/>
            <person name="Ohya Y."/>
            <person name="Makino K."/>
            <person name="Suzuki M."/>
        </authorList>
    </citation>
    <scope>NUCLEOTIDE SEQUENCE [LARGE SCALE GENOMIC DNA]</scope>
    <source>
        <strain evidence="5">ATCC 51530 / DSM 4299 / JCM 9571 / NBRC 15438 / GSS1</strain>
    </source>
</reference>
<dbReference type="Pfam" id="PF00108">
    <property type="entry name" value="Thiolase_N"/>
    <property type="match status" value="1"/>
</dbReference>
<dbReference type="InterPro" id="IPR055140">
    <property type="entry name" value="Thiolase_C_2"/>
</dbReference>
<keyword evidence="5" id="KW-1185">Reference proteome</keyword>
<dbReference type="KEGG" id="tvo:TVG0142182"/>
<dbReference type="Gene3D" id="3.40.47.10">
    <property type="match status" value="1"/>
</dbReference>
<evidence type="ECO:0000259" key="2">
    <source>
        <dbReference type="Pfam" id="PF00108"/>
    </source>
</evidence>
<dbReference type="Pfam" id="PF22691">
    <property type="entry name" value="Thiolase_C_1"/>
    <property type="match status" value="1"/>
</dbReference>
<evidence type="ECO:0000256" key="1">
    <source>
        <dbReference type="ARBA" id="ARBA00023229"/>
    </source>
</evidence>
<dbReference type="NCBIfam" id="NF004720">
    <property type="entry name" value="PRK06064.1"/>
    <property type="match status" value="1"/>
</dbReference>
<gene>
    <name evidence="4" type="ORF">TVG0142182</name>
</gene>
<dbReference type="STRING" id="273116.gene:9380902"/>
<dbReference type="PhylomeDB" id="Q97CG8"/>
<dbReference type="PANTHER" id="PTHR42870:SF6">
    <property type="entry name" value="ACETYL-COA C-ACYLTRANSFERASE"/>
    <property type="match status" value="1"/>
</dbReference>
<keyword evidence="1" id="KW-0414">Isoprene biosynthesis</keyword>
<proteinExistence type="predicted"/>
<dbReference type="PaxDb" id="273116-14324347"/>
<dbReference type="CDD" id="cd00829">
    <property type="entry name" value="SCP-x_thiolase"/>
    <property type="match status" value="1"/>
</dbReference>